<evidence type="ECO:0000313" key="2">
    <source>
        <dbReference type="EMBL" id="KAE9395860.1"/>
    </source>
</evidence>
<dbReference type="AlphaFoldDB" id="A0A6A4HDK0"/>
<name>A0A6A4HDK0_9AGAR</name>
<protein>
    <submittedName>
        <fullName evidence="2">Uncharacterized protein</fullName>
    </submittedName>
</protein>
<feature type="compositionally biased region" description="Basic residues" evidence="1">
    <location>
        <begin position="54"/>
        <end position="69"/>
    </location>
</feature>
<proteinExistence type="predicted"/>
<evidence type="ECO:0000313" key="3">
    <source>
        <dbReference type="Proteomes" id="UP000799118"/>
    </source>
</evidence>
<dbReference type="Proteomes" id="UP000799118">
    <property type="component" value="Unassembled WGS sequence"/>
</dbReference>
<sequence length="868" mass="96371">MTTITIPGSAQQAAHAQMNLNGPAPNAIHQAALLAEAINEDNAEKEENHPQQRVFKHRKPFSKQASKKKVQQEQDTPDQVISNLMYSLFESPTAEMHQQAINTVGVHSNKMPALKDFIKNTKKLFLEYADIVQAPRLYSPIQITIMKDSLHIVWPVLYRILRIGQAYYSFTLDAAVKLPDKTDMATALEMYDKDYSTFLESDADNLWPYKSPQLATVFGGLQWRPCLDGINGSITMPPLSPNLSRFIEEVVNIAENCFTETLHPACKGWGITTDTPDARNYAKEFHMGYKPFLVAKIAAWAVEFKENTMDLSPTDIAIVDEVAIRIHILLSYPLHTSRYSPVIANTPLFCPSFVKFLWETVLYPLQSTFALVMHSTLPALELSLGLKPIDTAGAHSTLSEAFIHGLSTFSDHQKNANWHIQAIDKDAGLPLFHSLLEHVIGNRHAFLKQHQELNRVVPVIIGTKARAGDFASAKSSFNHGVQELRILAKNKQEALLHASSVSTTVNRYHTQLPKSTYNSIQVKYAPDTPAEFRDYLGFTYYISVEWLNPANMKNNGEYFALRTLTNEHLRNAYLGIYKVVKANIHFSHIKPWYIDDNDIELHLMDDKPQSQDIVMASVPAVGIPSISSVTVQSVASGSGSGHMDIVSIGNNSISTAQHKTKAQVALDCLLKQKAIQAQREDVEAIEKAFNAFWKKCAKLMGITVADASATTAIVIPESLQAQFAELKKNVLGQAHLSSSYQHGIKASTNWNALTPGQQTEYCHQIGEARFKAPKVVKPMTSEQQLTWDQQIEQIAPNAAEGDYIGISHVSAFVASSNQLPVSSASKKRKDADCDEPTKALGSKVALCGAKKQRQSKKEKSKAVDDDLD</sequence>
<accession>A0A6A4HDK0</accession>
<keyword evidence="3" id="KW-1185">Reference proteome</keyword>
<organism evidence="2 3">
    <name type="scientific">Gymnopus androsaceus JB14</name>
    <dbReference type="NCBI Taxonomy" id="1447944"/>
    <lineage>
        <taxon>Eukaryota</taxon>
        <taxon>Fungi</taxon>
        <taxon>Dikarya</taxon>
        <taxon>Basidiomycota</taxon>
        <taxon>Agaricomycotina</taxon>
        <taxon>Agaricomycetes</taxon>
        <taxon>Agaricomycetidae</taxon>
        <taxon>Agaricales</taxon>
        <taxon>Marasmiineae</taxon>
        <taxon>Omphalotaceae</taxon>
        <taxon>Gymnopus</taxon>
    </lineage>
</organism>
<feature type="region of interest" description="Disordered" evidence="1">
    <location>
        <begin position="43"/>
        <end position="76"/>
    </location>
</feature>
<feature type="compositionally biased region" description="Basic and acidic residues" evidence="1">
    <location>
        <begin position="855"/>
        <end position="868"/>
    </location>
</feature>
<feature type="region of interest" description="Disordered" evidence="1">
    <location>
        <begin position="844"/>
        <end position="868"/>
    </location>
</feature>
<evidence type="ECO:0000256" key="1">
    <source>
        <dbReference type="SAM" id="MobiDB-lite"/>
    </source>
</evidence>
<dbReference type="EMBL" id="ML769524">
    <property type="protein sequence ID" value="KAE9395860.1"/>
    <property type="molecule type" value="Genomic_DNA"/>
</dbReference>
<reference evidence="2" key="1">
    <citation type="journal article" date="2019" name="Environ. Microbiol.">
        <title>Fungal ecological strategies reflected in gene transcription - a case study of two litter decomposers.</title>
        <authorList>
            <person name="Barbi F."/>
            <person name="Kohler A."/>
            <person name="Barry K."/>
            <person name="Baskaran P."/>
            <person name="Daum C."/>
            <person name="Fauchery L."/>
            <person name="Ihrmark K."/>
            <person name="Kuo A."/>
            <person name="LaButti K."/>
            <person name="Lipzen A."/>
            <person name="Morin E."/>
            <person name="Grigoriev I.V."/>
            <person name="Henrissat B."/>
            <person name="Lindahl B."/>
            <person name="Martin F."/>
        </authorList>
    </citation>
    <scope>NUCLEOTIDE SEQUENCE</scope>
    <source>
        <strain evidence="2">JB14</strain>
    </source>
</reference>
<gene>
    <name evidence="2" type="ORF">BT96DRAFT_1021765</name>
</gene>